<proteinExistence type="inferred from homology"/>
<keyword evidence="5" id="KW-0472">Membrane</keyword>
<keyword evidence="5" id="KW-1133">Transmembrane helix</keyword>
<sequence>MNSDFSTGFIQGIDVKTNGNTSGIAFMGIPLAEPPIGALRLEKPMAASSWEGVLSAVQYRNACLSDPVRTYKRNDGGPVSEDCLYVNVFTNRRCLVKGGCAVLALIHGGRYTMESPVSFSPQIIVNNFPGQDRDVIVVGLPYRLGFLGFFNLPHSSVPQNLAIYDLKLGLEWIQREIQNFGGDPRRVTIYGHSAGAQIVDPLSMSPQFEGLFSAVISQSGNAAHRDTNFKIGQVASKRIIYILGCADESTNDLTKRHLVRKALKCVREKSSSEILEAQIRLNDYIEDYTGISIDDFFFPEPLAELAVKRRKIPTLVGTVTGEMDSTKFVEKANGLPNREDLSWICRVFTYGWSLERPELAAQKCVQEYSQVNRSRHLYDDSSFFSSTIDFALSQIGSRNKEVYVYSYAYSGAGRAYNAYQKDRSDSPLHSEDYIYVFGLHRGEFVEKDYEVERVYTGIIANFVKHHNPSFEGIAFPQFTQENFEHLRIDFDENGKFNGAPALNYYKREYEFWDYKMKSIGGKRKSLQNPPPGFDNFDFSAACKALEVMRPGYSKDDKSIASVQKSFIIWNAFLEKSQERYVFEAESRSLITKEQEISEENAKPLMLSTYLLIGGILMLLAILLVSIMKFIQYRKRNSYQEI</sequence>
<protein>
    <recommendedName>
        <fullName evidence="4">Carboxylic ester hydrolase</fullName>
        <ecNumber evidence="4">3.1.1.-</ecNumber>
    </recommendedName>
</protein>
<dbReference type="InterPro" id="IPR029058">
    <property type="entry name" value="AB_hydrolase_fold"/>
</dbReference>
<name>A0AAF3E7S2_9BILA</name>
<evidence type="ECO:0000256" key="4">
    <source>
        <dbReference type="RuleBase" id="RU361235"/>
    </source>
</evidence>
<organism evidence="7 8">
    <name type="scientific">Mesorhabditis belari</name>
    <dbReference type="NCBI Taxonomy" id="2138241"/>
    <lineage>
        <taxon>Eukaryota</taxon>
        <taxon>Metazoa</taxon>
        <taxon>Ecdysozoa</taxon>
        <taxon>Nematoda</taxon>
        <taxon>Chromadorea</taxon>
        <taxon>Rhabditida</taxon>
        <taxon>Rhabditina</taxon>
        <taxon>Rhabditomorpha</taxon>
        <taxon>Rhabditoidea</taxon>
        <taxon>Rhabditidae</taxon>
        <taxon>Mesorhabditinae</taxon>
        <taxon>Mesorhabditis</taxon>
    </lineage>
</organism>
<dbReference type="Pfam" id="PF00135">
    <property type="entry name" value="COesterase"/>
    <property type="match status" value="1"/>
</dbReference>
<accession>A0AAF3E7S2</accession>
<comment type="similarity">
    <text evidence="1 4">Belongs to the type-B carboxylesterase/lipase family.</text>
</comment>
<dbReference type="SUPFAM" id="SSF53474">
    <property type="entry name" value="alpha/beta-Hydrolases"/>
    <property type="match status" value="1"/>
</dbReference>
<dbReference type="Proteomes" id="UP000887575">
    <property type="component" value="Unassembled WGS sequence"/>
</dbReference>
<evidence type="ECO:0000256" key="1">
    <source>
        <dbReference type="ARBA" id="ARBA00005964"/>
    </source>
</evidence>
<dbReference type="GO" id="GO:0052689">
    <property type="term" value="F:carboxylic ester hydrolase activity"/>
    <property type="evidence" value="ECO:0007669"/>
    <property type="project" value="UniProtKB-KW"/>
</dbReference>
<keyword evidence="3 4" id="KW-0378">Hydrolase</keyword>
<reference evidence="8" key="1">
    <citation type="submission" date="2024-02" db="UniProtKB">
        <authorList>
            <consortium name="WormBaseParasite"/>
        </authorList>
    </citation>
    <scope>IDENTIFICATION</scope>
</reference>
<dbReference type="AlphaFoldDB" id="A0AAF3E7S2"/>
<evidence type="ECO:0000256" key="2">
    <source>
        <dbReference type="ARBA" id="ARBA00022487"/>
    </source>
</evidence>
<evidence type="ECO:0000256" key="3">
    <source>
        <dbReference type="ARBA" id="ARBA00022801"/>
    </source>
</evidence>
<dbReference type="InterPro" id="IPR019826">
    <property type="entry name" value="Carboxylesterase_B_AS"/>
</dbReference>
<evidence type="ECO:0000259" key="6">
    <source>
        <dbReference type="Pfam" id="PF00135"/>
    </source>
</evidence>
<dbReference type="InterPro" id="IPR050309">
    <property type="entry name" value="Type-B_Carboxylest/Lipase"/>
</dbReference>
<dbReference type="EC" id="3.1.1.-" evidence="4"/>
<feature type="transmembrane region" description="Helical" evidence="5">
    <location>
        <begin position="604"/>
        <end position="626"/>
    </location>
</feature>
<keyword evidence="7" id="KW-1185">Reference proteome</keyword>
<dbReference type="WBParaSite" id="MBELARI_LOCUS10004">
    <property type="protein sequence ID" value="MBELARI_LOCUS10004"/>
    <property type="gene ID" value="MBELARI_LOCUS10004"/>
</dbReference>
<evidence type="ECO:0000313" key="8">
    <source>
        <dbReference type="WBParaSite" id="MBELARI_LOCUS10004"/>
    </source>
</evidence>
<keyword evidence="5" id="KW-0812">Transmembrane</keyword>
<evidence type="ECO:0000313" key="7">
    <source>
        <dbReference type="Proteomes" id="UP000887575"/>
    </source>
</evidence>
<dbReference type="Gene3D" id="3.40.50.1820">
    <property type="entry name" value="alpha/beta hydrolase"/>
    <property type="match status" value="1"/>
</dbReference>
<feature type="domain" description="Carboxylesterase type B" evidence="6">
    <location>
        <begin position="6"/>
        <end position="512"/>
    </location>
</feature>
<dbReference type="PANTHER" id="PTHR11559">
    <property type="entry name" value="CARBOXYLESTERASE"/>
    <property type="match status" value="1"/>
</dbReference>
<dbReference type="PROSITE" id="PS00122">
    <property type="entry name" value="CARBOXYLESTERASE_B_1"/>
    <property type="match status" value="1"/>
</dbReference>
<evidence type="ECO:0000256" key="5">
    <source>
        <dbReference type="SAM" id="Phobius"/>
    </source>
</evidence>
<dbReference type="InterPro" id="IPR002018">
    <property type="entry name" value="CarbesteraseB"/>
</dbReference>
<keyword evidence="2" id="KW-0719">Serine esterase</keyword>